<dbReference type="Pfam" id="PF02735">
    <property type="entry name" value="Ku"/>
    <property type="match status" value="1"/>
</dbReference>
<keyword evidence="2" id="KW-0227">DNA damage</keyword>
<comment type="similarity">
    <text evidence="2">Belongs to the prokaryotic Ku family.</text>
</comment>
<dbReference type="InterPro" id="IPR016194">
    <property type="entry name" value="SPOC-like_C_dom_sf"/>
</dbReference>
<dbReference type="PANTHER" id="PTHR41251:SF1">
    <property type="entry name" value="NON-HOMOLOGOUS END JOINING PROTEIN KU"/>
    <property type="match status" value="1"/>
</dbReference>
<dbReference type="RefSeq" id="WP_177717908.1">
    <property type="nucleotide sequence ID" value="NZ_JACRSQ010000011.1"/>
</dbReference>
<dbReference type="Gene3D" id="2.40.290.10">
    <property type="match status" value="1"/>
</dbReference>
<dbReference type="SUPFAM" id="SSF100939">
    <property type="entry name" value="SPOC domain-like"/>
    <property type="match status" value="1"/>
</dbReference>
<evidence type="ECO:0000259" key="3">
    <source>
        <dbReference type="SMART" id="SM00559"/>
    </source>
</evidence>
<dbReference type="HAMAP" id="MF_01875">
    <property type="entry name" value="Prokaryotic_Ku"/>
    <property type="match status" value="1"/>
</dbReference>
<dbReference type="PANTHER" id="PTHR41251">
    <property type="entry name" value="NON-HOMOLOGOUS END JOINING PROTEIN KU"/>
    <property type="match status" value="1"/>
</dbReference>
<keyword evidence="2" id="KW-0233">DNA recombination</keyword>
<dbReference type="SMART" id="SM00559">
    <property type="entry name" value="Ku78"/>
    <property type="match status" value="1"/>
</dbReference>
<organism evidence="4 5">
    <name type="scientific">Bianquea renquensis</name>
    <dbReference type="NCBI Taxonomy" id="2763661"/>
    <lineage>
        <taxon>Bacteria</taxon>
        <taxon>Bacillati</taxon>
        <taxon>Bacillota</taxon>
        <taxon>Clostridia</taxon>
        <taxon>Eubacteriales</taxon>
        <taxon>Bianqueaceae</taxon>
        <taxon>Bianquea</taxon>
    </lineage>
</organism>
<comment type="caution">
    <text evidence="4">The sequence shown here is derived from an EMBL/GenBank/DDBJ whole genome shotgun (WGS) entry which is preliminary data.</text>
</comment>
<dbReference type="InterPro" id="IPR006164">
    <property type="entry name" value="DNA_bd_Ku70/Ku80"/>
</dbReference>
<accession>A0A926DTK4</accession>
<reference evidence="4" key="1">
    <citation type="submission" date="2020-08" db="EMBL/GenBank/DDBJ databases">
        <title>Genome public.</title>
        <authorList>
            <person name="Liu C."/>
            <person name="Sun Q."/>
        </authorList>
    </citation>
    <scope>NUCLEOTIDE SEQUENCE</scope>
    <source>
        <strain evidence="4">NSJ-32</strain>
    </source>
</reference>
<evidence type="ECO:0000256" key="2">
    <source>
        <dbReference type="HAMAP-Rule" id="MF_01875"/>
    </source>
</evidence>
<dbReference type="Proteomes" id="UP000657006">
    <property type="component" value="Unassembled WGS sequence"/>
</dbReference>
<dbReference type="CDD" id="cd00789">
    <property type="entry name" value="KU_like"/>
    <property type="match status" value="1"/>
</dbReference>
<feature type="domain" description="Ku" evidence="3">
    <location>
        <begin position="52"/>
        <end position="180"/>
    </location>
</feature>
<keyword evidence="5" id="KW-1185">Reference proteome</keyword>
<dbReference type="GO" id="GO:0006310">
    <property type="term" value="P:DNA recombination"/>
    <property type="evidence" value="ECO:0007669"/>
    <property type="project" value="UniProtKB-KW"/>
</dbReference>
<dbReference type="AlphaFoldDB" id="A0A926DTK4"/>
<proteinExistence type="inferred from homology"/>
<protein>
    <recommendedName>
        <fullName evidence="2">Non-homologous end joining protein Ku</fullName>
    </recommendedName>
</protein>
<name>A0A926DTK4_9FIRM</name>
<keyword evidence="1 2" id="KW-0238">DNA-binding</keyword>
<gene>
    <name evidence="2" type="primary">ku</name>
    <name evidence="4" type="ORF">H8730_09035</name>
</gene>
<dbReference type="GO" id="GO:0006303">
    <property type="term" value="P:double-strand break repair via nonhomologous end joining"/>
    <property type="evidence" value="ECO:0007669"/>
    <property type="project" value="UniProtKB-UniRule"/>
</dbReference>
<dbReference type="GO" id="GO:0003690">
    <property type="term" value="F:double-stranded DNA binding"/>
    <property type="evidence" value="ECO:0007669"/>
    <property type="project" value="UniProtKB-UniRule"/>
</dbReference>
<evidence type="ECO:0000313" key="5">
    <source>
        <dbReference type="Proteomes" id="UP000657006"/>
    </source>
</evidence>
<sequence>MAVSHKGAISFGLVHIPVSLYTATQDHDIHFNQLCKGDMSRVRYKKVCAGCGKEVGPKDIIKGFEYGQDQYVVVTEEDFEKIKTEKDRSIQIMHFTDLSSIRPIYYDKTYHVLPDAGGEKAFELLRVAMKDQQKIGIAKTVMGQKETLMALIPTEDGMLSETMFYADEIKALPKEILHPQVKEAELEMAKTLIQSMDRPFEPHLYHDEYQKRLRQLIEQKIAGQEVVAARQEERNSVIDLMEALQRSIEQQAAAPAKGRRKKGA</sequence>
<dbReference type="InterPro" id="IPR009187">
    <property type="entry name" value="Prok_Ku"/>
</dbReference>
<evidence type="ECO:0000256" key="1">
    <source>
        <dbReference type="ARBA" id="ARBA00023125"/>
    </source>
</evidence>
<dbReference type="PIRSF" id="PIRSF006493">
    <property type="entry name" value="Prok_Ku"/>
    <property type="match status" value="1"/>
</dbReference>
<comment type="subunit">
    <text evidence="2">Homodimer. Interacts with LigD.</text>
</comment>
<evidence type="ECO:0000313" key="4">
    <source>
        <dbReference type="EMBL" id="MBC8543688.1"/>
    </source>
</evidence>
<dbReference type="EMBL" id="JACRSQ010000011">
    <property type="protein sequence ID" value="MBC8543688.1"/>
    <property type="molecule type" value="Genomic_DNA"/>
</dbReference>
<comment type="function">
    <text evidence="2">With LigD forms a non-homologous end joining (NHEJ) DNA repair enzyme, which repairs dsDNA breaks with reduced fidelity. Binds linear dsDNA with 5'- and 3'- overhangs but not closed circular dsDNA nor ssDNA. Recruits and stimulates the ligase activity of LigD.</text>
</comment>
<keyword evidence="2" id="KW-0234">DNA repair</keyword>
<dbReference type="NCBIfam" id="TIGR02772">
    <property type="entry name" value="Ku_bact"/>
    <property type="match status" value="1"/>
</dbReference>